<dbReference type="Proteomes" id="UP000298416">
    <property type="component" value="Unassembled WGS sequence"/>
</dbReference>
<organism evidence="2">
    <name type="scientific">Salvia splendens</name>
    <name type="common">Scarlet sage</name>
    <dbReference type="NCBI Taxonomy" id="180675"/>
    <lineage>
        <taxon>Eukaryota</taxon>
        <taxon>Viridiplantae</taxon>
        <taxon>Streptophyta</taxon>
        <taxon>Embryophyta</taxon>
        <taxon>Tracheophyta</taxon>
        <taxon>Spermatophyta</taxon>
        <taxon>Magnoliopsida</taxon>
        <taxon>eudicotyledons</taxon>
        <taxon>Gunneridae</taxon>
        <taxon>Pentapetalae</taxon>
        <taxon>asterids</taxon>
        <taxon>lamiids</taxon>
        <taxon>Lamiales</taxon>
        <taxon>Lamiaceae</taxon>
        <taxon>Nepetoideae</taxon>
        <taxon>Mentheae</taxon>
        <taxon>Salviinae</taxon>
        <taxon>Salvia</taxon>
        <taxon>Salvia subgen. Calosphace</taxon>
        <taxon>core Calosphace</taxon>
    </lineage>
</organism>
<evidence type="ECO:0000313" key="3">
    <source>
        <dbReference type="Proteomes" id="UP000298416"/>
    </source>
</evidence>
<feature type="compositionally biased region" description="Basic and acidic residues" evidence="1">
    <location>
        <begin position="145"/>
        <end position="157"/>
    </location>
</feature>
<comment type="caution">
    <text evidence="2">The sequence shown here is derived from an EMBL/GenBank/DDBJ whole genome shotgun (WGS) entry which is preliminary data.</text>
</comment>
<keyword evidence="3" id="KW-1185">Reference proteome</keyword>
<dbReference type="AlphaFoldDB" id="A0A8X8WWE1"/>
<dbReference type="PANTHER" id="PTHR13621:SF2">
    <property type="entry name" value="PROLINE-RICH PROTEIN PRCC"/>
    <property type="match status" value="1"/>
</dbReference>
<feature type="region of interest" description="Disordered" evidence="1">
    <location>
        <begin position="1"/>
        <end position="240"/>
    </location>
</feature>
<dbReference type="EMBL" id="PNBA02000014">
    <property type="protein sequence ID" value="KAG6401313.1"/>
    <property type="molecule type" value="Genomic_DNA"/>
</dbReference>
<feature type="compositionally biased region" description="Acidic residues" evidence="1">
    <location>
        <begin position="134"/>
        <end position="144"/>
    </location>
</feature>
<protein>
    <recommendedName>
        <fullName evidence="4">Proline-rich protein PRCC</fullName>
    </recommendedName>
</protein>
<sequence>MDLLGNYASSDEEDNKEQPPPPSQLVPPMEPAKSVAESSPKRGGIFNSLPPPKSSFFNSLPPPKSQSFPNPNSQSGAQHRDDGGIMANTKPNSSSSSLFSSLPCPKSSAASSAAKKVVQFKPPMITNPYLRSLDEDDDDDDDKGEEERKKKTSREKISTTSAMSFLSSIPAPKHSATLGVMPSASGMGRRSMLDTSSPATDVSTGSDADGNPNQSNDANYANYSDNGTGNGADSNPDSVNYGVYDHSTSLDGENYAYYAAYGGASTDSRTAEIDAGVNPNSVSYEGVDCSYPQGHVDYSNYGEYGNNLQYENNWGNSTALPEAQGRVEDAFQVLGKRGRKDIPPEIIEVNQDELMKNRPREDQVKSTGIAFGPAYQVDLVVDSCWYTCCAVLGRFYLFFRYPFLVFLQPASTKGKPTKLHKRKHQIGSLYFDMRQKETELAERRSRGFLTKAQTQGKYGW</sequence>
<evidence type="ECO:0000256" key="1">
    <source>
        <dbReference type="SAM" id="MobiDB-lite"/>
    </source>
</evidence>
<evidence type="ECO:0000313" key="2">
    <source>
        <dbReference type="EMBL" id="KAG6401313.1"/>
    </source>
</evidence>
<reference evidence="2" key="1">
    <citation type="submission" date="2018-01" db="EMBL/GenBank/DDBJ databases">
        <authorList>
            <person name="Mao J.F."/>
        </authorList>
    </citation>
    <scope>NUCLEOTIDE SEQUENCE</scope>
    <source>
        <strain evidence="2">Huo1</strain>
        <tissue evidence="2">Leaf</tissue>
    </source>
</reference>
<dbReference type="GO" id="GO:0005634">
    <property type="term" value="C:nucleus"/>
    <property type="evidence" value="ECO:0007669"/>
    <property type="project" value="TreeGrafter"/>
</dbReference>
<reference evidence="2" key="2">
    <citation type="submission" date="2020-08" db="EMBL/GenBank/DDBJ databases">
        <title>Plant Genome Project.</title>
        <authorList>
            <person name="Zhang R.-G."/>
        </authorList>
    </citation>
    <scope>NUCLEOTIDE SEQUENCE</scope>
    <source>
        <strain evidence="2">Huo1</strain>
        <tissue evidence="2">Leaf</tissue>
    </source>
</reference>
<gene>
    <name evidence="2" type="ORF">SASPL_138165</name>
</gene>
<dbReference type="InterPro" id="IPR018800">
    <property type="entry name" value="PRCC"/>
</dbReference>
<name>A0A8X8WWE1_SALSN</name>
<accession>A0A8X8WWE1</accession>
<feature type="compositionally biased region" description="Polar residues" evidence="1">
    <location>
        <begin position="65"/>
        <end position="77"/>
    </location>
</feature>
<feature type="compositionally biased region" description="Pro residues" evidence="1">
    <location>
        <begin position="18"/>
        <end position="30"/>
    </location>
</feature>
<proteinExistence type="predicted"/>
<feature type="compositionally biased region" description="Polar residues" evidence="1">
    <location>
        <begin position="193"/>
        <end position="238"/>
    </location>
</feature>
<dbReference type="PANTHER" id="PTHR13621">
    <property type="entry name" value="PROLINE-RICH PROTEIN PRCC"/>
    <property type="match status" value="1"/>
</dbReference>
<dbReference type="Pfam" id="PF10253">
    <property type="entry name" value="PRCC"/>
    <property type="match status" value="1"/>
</dbReference>
<evidence type="ECO:0008006" key="4">
    <source>
        <dbReference type="Google" id="ProtNLM"/>
    </source>
</evidence>
<feature type="compositionally biased region" description="Low complexity" evidence="1">
    <location>
        <begin position="93"/>
        <end position="116"/>
    </location>
</feature>